<dbReference type="InterPro" id="IPR015797">
    <property type="entry name" value="NUDIX_hydrolase-like_dom_sf"/>
</dbReference>
<gene>
    <name evidence="8" type="ORF">V473_12305</name>
</gene>
<dbReference type="EMBL" id="JACT01000002">
    <property type="protein sequence ID" value="KMS55521.1"/>
    <property type="molecule type" value="Genomic_DNA"/>
</dbReference>
<dbReference type="AlphaFoldDB" id="A0A0J7XUU5"/>
<dbReference type="Proteomes" id="UP000052232">
    <property type="component" value="Unassembled WGS sequence"/>
</dbReference>
<dbReference type="PANTHER" id="PTHR12318:SF0">
    <property type="entry name" value="ACYL-COENZYME A DIPHOSPHATASE NUDT19"/>
    <property type="match status" value="1"/>
</dbReference>
<dbReference type="Gene3D" id="3.90.79.10">
    <property type="entry name" value="Nucleoside Triphosphate Pyrophosphohydrolase"/>
    <property type="match status" value="1"/>
</dbReference>
<reference evidence="8 9" key="1">
    <citation type="journal article" date="2015" name="G3 (Bethesda)">
        <title>Insights into Ongoing Evolution of the Hexachlorocyclohexane Catabolic Pathway from Comparative Genomics of Ten Sphingomonadaceae Strains.</title>
        <authorList>
            <person name="Pearce S.L."/>
            <person name="Oakeshott J.G."/>
            <person name="Pandey G."/>
        </authorList>
    </citation>
    <scope>NUCLEOTIDE SEQUENCE [LARGE SCALE GENOMIC DNA]</scope>
    <source>
        <strain evidence="8 9">LL01</strain>
    </source>
</reference>
<evidence type="ECO:0000256" key="1">
    <source>
        <dbReference type="ARBA" id="ARBA00001936"/>
    </source>
</evidence>
<evidence type="ECO:0000259" key="7">
    <source>
        <dbReference type="PROSITE" id="PS51462"/>
    </source>
</evidence>
<dbReference type="STRING" id="1420583.V473_12305"/>
<dbReference type="CDD" id="cd18870">
    <property type="entry name" value="NUDIX_AcylCoAdiphos_Nudt19"/>
    <property type="match status" value="1"/>
</dbReference>
<evidence type="ECO:0000256" key="2">
    <source>
        <dbReference type="ARBA" id="ARBA00001946"/>
    </source>
</evidence>
<organism evidence="8 9">
    <name type="scientific">Sphingobium cupriresistens LL01</name>
    <dbReference type="NCBI Taxonomy" id="1420583"/>
    <lineage>
        <taxon>Bacteria</taxon>
        <taxon>Pseudomonadati</taxon>
        <taxon>Pseudomonadota</taxon>
        <taxon>Alphaproteobacteria</taxon>
        <taxon>Sphingomonadales</taxon>
        <taxon>Sphingomonadaceae</taxon>
        <taxon>Sphingobium</taxon>
    </lineage>
</organism>
<evidence type="ECO:0000256" key="4">
    <source>
        <dbReference type="ARBA" id="ARBA00022801"/>
    </source>
</evidence>
<dbReference type="PANTHER" id="PTHR12318">
    <property type="entry name" value="TESTOSTERONE-REGULATED PROTEIN RP2"/>
    <property type="match status" value="1"/>
</dbReference>
<evidence type="ECO:0000313" key="9">
    <source>
        <dbReference type="Proteomes" id="UP000052232"/>
    </source>
</evidence>
<keyword evidence="9" id="KW-1185">Reference proteome</keyword>
<keyword evidence="3" id="KW-0479">Metal-binding</keyword>
<dbReference type="PROSITE" id="PS51462">
    <property type="entry name" value="NUDIX"/>
    <property type="match status" value="1"/>
</dbReference>
<keyword evidence="5" id="KW-0460">Magnesium</keyword>
<dbReference type="GO" id="GO:0016818">
    <property type="term" value="F:hydrolase activity, acting on acid anhydrides, in phosphorus-containing anhydrides"/>
    <property type="evidence" value="ECO:0007669"/>
    <property type="project" value="InterPro"/>
</dbReference>
<dbReference type="RefSeq" id="WP_066603729.1">
    <property type="nucleotide sequence ID" value="NZ_KQ130434.1"/>
</dbReference>
<sequence length="261" mass="28384">MTIETDARETDMGRPAATVVIVRDRHDGPPELLMVERASTMAFAAGALVFPGGAVDEGDHALAHVIDHGLDPDEAAGRIAAIRETIEESGLGIGLTGAVDAAVVLRLRDGLHDGRTMGAMLARLGLGIALDALTPFARWHPAPFERARRVFDTRFYLARAPEGQVASVDTTENVRLFWSSAADTLAKADAGEAQVIFPTRRNLERLALHANLDALVAHALAYPVEKVRPWREQRDGETHLCIPTHLGYPITSEPMRQVRRV</sequence>
<keyword evidence="6" id="KW-0464">Manganese</keyword>
<evidence type="ECO:0000256" key="3">
    <source>
        <dbReference type="ARBA" id="ARBA00022723"/>
    </source>
</evidence>
<accession>A0A0J7XUU5</accession>
<evidence type="ECO:0000256" key="5">
    <source>
        <dbReference type="ARBA" id="ARBA00022842"/>
    </source>
</evidence>
<evidence type="ECO:0000313" key="8">
    <source>
        <dbReference type="EMBL" id="KMS55521.1"/>
    </source>
</evidence>
<evidence type="ECO:0000256" key="6">
    <source>
        <dbReference type="ARBA" id="ARBA00023211"/>
    </source>
</evidence>
<name>A0A0J7XUU5_9SPHN</name>
<comment type="cofactor">
    <cofactor evidence="1">
        <name>Mn(2+)</name>
        <dbReference type="ChEBI" id="CHEBI:29035"/>
    </cofactor>
</comment>
<dbReference type="GO" id="GO:0046872">
    <property type="term" value="F:metal ion binding"/>
    <property type="evidence" value="ECO:0007669"/>
    <property type="project" value="UniProtKB-KW"/>
</dbReference>
<protein>
    <submittedName>
        <fullName evidence="8">NUDIX hydrolase</fullName>
    </submittedName>
</protein>
<proteinExistence type="predicted"/>
<dbReference type="SUPFAM" id="SSF55811">
    <property type="entry name" value="Nudix"/>
    <property type="match status" value="1"/>
</dbReference>
<comment type="caution">
    <text evidence="8">The sequence shown here is derived from an EMBL/GenBank/DDBJ whole genome shotgun (WGS) entry which is preliminary data.</text>
</comment>
<dbReference type="InterPro" id="IPR039121">
    <property type="entry name" value="NUDT19"/>
</dbReference>
<feature type="domain" description="Nudix hydrolase" evidence="7">
    <location>
        <begin position="12"/>
        <end position="201"/>
    </location>
</feature>
<dbReference type="InterPro" id="IPR000086">
    <property type="entry name" value="NUDIX_hydrolase_dom"/>
</dbReference>
<dbReference type="PATRIC" id="fig|1420583.3.peg.2265"/>
<comment type="cofactor">
    <cofactor evidence="2">
        <name>Mg(2+)</name>
        <dbReference type="ChEBI" id="CHEBI:18420"/>
    </cofactor>
</comment>
<keyword evidence="4 8" id="KW-0378">Hydrolase</keyword>